<organism evidence="7 8">
    <name type="scientific">Cryobacterium gelidum</name>
    <dbReference type="NCBI Taxonomy" id="1259164"/>
    <lineage>
        <taxon>Bacteria</taxon>
        <taxon>Bacillati</taxon>
        <taxon>Actinomycetota</taxon>
        <taxon>Actinomycetes</taxon>
        <taxon>Micrococcales</taxon>
        <taxon>Microbacteriaceae</taxon>
        <taxon>Cryobacterium</taxon>
    </lineage>
</organism>
<sequence length="288" mass="31409">MKETARPTDRAATNDDELRPGDELITGEAVALDVRPTSIILRAAGSIIDTVSYFILYLLILLAFFSTLAGDIDSALTQAVSITGFVFSLLIVPVLVETLTHGRSLGKLAIGARIVRDDGGAISLRHAFIRALTGVLEVIMTLGGLAATTALLNNRSKRLGDLLAGTYSQHERVQRNREVARPLPEALLPWSQTVDIARLPDRLARRVAQFLRQSAHLTPFTRERLAQTLAAEVSPFVSPLPDVPAEFFLVGVAAVRRERECTALLLERERLARLAPVLTGLPHGFPDR</sequence>
<comment type="subcellular location">
    <subcellularLocation>
        <location evidence="1">Membrane</location>
        <topology evidence="1">Multi-pass membrane protein</topology>
    </subcellularLocation>
</comment>
<dbReference type="PANTHER" id="PTHR38480">
    <property type="entry name" value="SLR0254 PROTEIN"/>
    <property type="match status" value="1"/>
</dbReference>
<proteinExistence type="predicted"/>
<dbReference type="PANTHER" id="PTHR38480:SF1">
    <property type="entry name" value="SLR0254 PROTEIN"/>
    <property type="match status" value="1"/>
</dbReference>
<evidence type="ECO:0000259" key="6">
    <source>
        <dbReference type="Pfam" id="PF06271"/>
    </source>
</evidence>
<keyword evidence="8" id="KW-1185">Reference proteome</keyword>
<evidence type="ECO:0000256" key="5">
    <source>
        <dbReference type="SAM" id="Phobius"/>
    </source>
</evidence>
<dbReference type="AlphaFoldDB" id="A0A4R9AYC0"/>
<evidence type="ECO:0000256" key="2">
    <source>
        <dbReference type="ARBA" id="ARBA00022692"/>
    </source>
</evidence>
<evidence type="ECO:0000313" key="8">
    <source>
        <dbReference type="Proteomes" id="UP000297983"/>
    </source>
</evidence>
<accession>A0A4R9AYC0</accession>
<dbReference type="EMBL" id="SOHL01000008">
    <property type="protein sequence ID" value="TFD72543.1"/>
    <property type="molecule type" value="Genomic_DNA"/>
</dbReference>
<evidence type="ECO:0000256" key="4">
    <source>
        <dbReference type="ARBA" id="ARBA00023136"/>
    </source>
</evidence>
<keyword evidence="2 5" id="KW-0812">Transmembrane</keyword>
<keyword evidence="4 5" id="KW-0472">Membrane</keyword>
<feature type="transmembrane region" description="Helical" evidence="5">
    <location>
        <begin position="51"/>
        <end position="69"/>
    </location>
</feature>
<feature type="domain" description="RDD" evidence="6">
    <location>
        <begin position="40"/>
        <end position="165"/>
    </location>
</feature>
<protein>
    <submittedName>
        <fullName evidence="7">RDD family protein</fullName>
    </submittedName>
</protein>
<evidence type="ECO:0000256" key="1">
    <source>
        <dbReference type="ARBA" id="ARBA00004141"/>
    </source>
</evidence>
<keyword evidence="3 5" id="KW-1133">Transmembrane helix</keyword>
<dbReference type="GO" id="GO:0016020">
    <property type="term" value="C:membrane"/>
    <property type="evidence" value="ECO:0007669"/>
    <property type="project" value="UniProtKB-SubCell"/>
</dbReference>
<evidence type="ECO:0000313" key="7">
    <source>
        <dbReference type="EMBL" id="TFD72543.1"/>
    </source>
</evidence>
<name>A0A4R9AYC0_9MICO</name>
<dbReference type="Pfam" id="PF06271">
    <property type="entry name" value="RDD"/>
    <property type="match status" value="1"/>
</dbReference>
<dbReference type="RefSeq" id="WP_134550738.1">
    <property type="nucleotide sequence ID" value="NZ_SOHL01000008.1"/>
</dbReference>
<dbReference type="InterPro" id="IPR010432">
    <property type="entry name" value="RDD"/>
</dbReference>
<gene>
    <name evidence="7" type="ORF">E3T50_04190</name>
</gene>
<evidence type="ECO:0000256" key="3">
    <source>
        <dbReference type="ARBA" id="ARBA00022989"/>
    </source>
</evidence>
<feature type="transmembrane region" description="Helical" evidence="5">
    <location>
        <begin position="75"/>
        <end position="96"/>
    </location>
</feature>
<comment type="caution">
    <text evidence="7">The sequence shown here is derived from an EMBL/GenBank/DDBJ whole genome shotgun (WGS) entry which is preliminary data.</text>
</comment>
<dbReference type="Proteomes" id="UP000297983">
    <property type="component" value="Unassembled WGS sequence"/>
</dbReference>
<reference evidence="7 8" key="1">
    <citation type="submission" date="2019-03" db="EMBL/GenBank/DDBJ databases">
        <title>Genomics of glacier-inhabiting Cryobacterium strains.</title>
        <authorList>
            <person name="Liu Q."/>
            <person name="Xin Y.-H."/>
        </authorList>
    </citation>
    <scope>NUCLEOTIDE SEQUENCE [LARGE SCALE GENOMIC DNA]</scope>
    <source>
        <strain evidence="7 8">Hz16</strain>
    </source>
</reference>